<evidence type="ECO:0000256" key="8">
    <source>
        <dbReference type="PIRNR" id="PIRNR038186"/>
    </source>
</evidence>
<feature type="binding site" evidence="9">
    <location>
        <begin position="184"/>
        <end position="195"/>
    </location>
    <ligand>
        <name>ATP</name>
        <dbReference type="ChEBI" id="CHEBI:30616"/>
    </ligand>
</feature>
<feature type="binding site" evidence="9">
    <location>
        <position position="163"/>
    </location>
    <ligand>
        <name>1D-myo-inositol 1,3,4-trisphosphate</name>
        <dbReference type="ChEBI" id="CHEBI:58414"/>
    </ligand>
</feature>
<dbReference type="Proteomes" id="UP001154078">
    <property type="component" value="Chromosome 7"/>
</dbReference>
<evidence type="ECO:0000259" key="12">
    <source>
        <dbReference type="Pfam" id="PF17927"/>
    </source>
</evidence>
<evidence type="ECO:0000256" key="9">
    <source>
        <dbReference type="PIRSR" id="PIRSR038186-1"/>
    </source>
</evidence>
<dbReference type="InterPro" id="IPR041429">
    <property type="entry name" value="ITPK1_N"/>
</dbReference>
<dbReference type="GO" id="GO:0047325">
    <property type="term" value="F:inositol-3,4,5,6-tetrakisphosphate 1-kinase activity"/>
    <property type="evidence" value="ECO:0007669"/>
    <property type="project" value="UniProtKB-EC"/>
</dbReference>
<evidence type="ECO:0000256" key="1">
    <source>
        <dbReference type="ARBA" id="ARBA00009601"/>
    </source>
</evidence>
<feature type="binding site" evidence="9">
    <location>
        <position position="293"/>
    </location>
    <ligand>
        <name>1D-myo-inositol 1,3,4-trisphosphate</name>
        <dbReference type="ChEBI" id="CHEBI:58414"/>
    </ligand>
</feature>
<evidence type="ECO:0000256" key="5">
    <source>
        <dbReference type="ARBA" id="ARBA00022777"/>
    </source>
</evidence>
<feature type="binding site" evidence="9">
    <location>
        <position position="195"/>
    </location>
    <ligand>
        <name>1D-myo-inositol 1,3,4-trisphosphate</name>
        <dbReference type="ChEBI" id="CHEBI:58414"/>
    </ligand>
</feature>
<dbReference type="EC" id="2.7.1.134" evidence="8"/>
<keyword evidence="14" id="KW-1185">Reference proteome</keyword>
<keyword evidence="4 8" id="KW-0547">Nucleotide-binding</keyword>
<evidence type="ECO:0000313" key="14">
    <source>
        <dbReference type="Proteomes" id="UP001154078"/>
    </source>
</evidence>
<dbReference type="InterPro" id="IPR040464">
    <property type="entry name" value="InsP(3)kin_ATP-grasp"/>
</dbReference>
<comment type="function">
    <text evidence="8">Kinase that can phosphorylate various inositol polyphosphate such as Ins(3,4,5,6)P4 or Ins(1,3,4)P3.</text>
</comment>
<protein>
    <recommendedName>
        <fullName evidence="8">Inositol-tetrakisphosphate 1-kinase</fullName>
        <ecNumber evidence="8">2.7.1.134</ecNumber>
    </recommendedName>
</protein>
<feature type="domain" description="Inositol 1,3,4-trisphosphate 5/6-kinase ATP-grasp" evidence="11">
    <location>
        <begin position="115"/>
        <end position="313"/>
    </location>
</feature>
<dbReference type="GO" id="GO:0052726">
    <property type="term" value="F:inositol-1,3,4-trisphosphate 5-kinase activity"/>
    <property type="evidence" value="ECO:0007669"/>
    <property type="project" value="InterPro"/>
</dbReference>
<feature type="binding site" evidence="9">
    <location>
        <position position="297"/>
    </location>
    <ligand>
        <name>1D-myo-inositol 1,3,4-trisphosphate</name>
        <dbReference type="ChEBI" id="CHEBI:58414"/>
    </ligand>
</feature>
<feature type="binding site" evidence="10">
    <location>
        <position position="291"/>
    </location>
    <ligand>
        <name>Mg(2+)</name>
        <dbReference type="ChEBI" id="CHEBI:18420"/>
        <label>2</label>
    </ligand>
</feature>
<evidence type="ECO:0000256" key="2">
    <source>
        <dbReference type="ARBA" id="ARBA00022679"/>
    </source>
</evidence>
<dbReference type="GO" id="GO:0005737">
    <property type="term" value="C:cytoplasm"/>
    <property type="evidence" value="ECO:0007669"/>
    <property type="project" value="TreeGrafter"/>
</dbReference>
<keyword evidence="3 8" id="KW-0479">Metal-binding</keyword>
<dbReference type="FunFam" id="3.30.470.20:FF:000047">
    <property type="entry name" value="Inositol-tetrakisphosphate 1-kinase 4"/>
    <property type="match status" value="1"/>
</dbReference>
<feature type="binding site" evidence="9">
    <location>
        <position position="152"/>
    </location>
    <ligand>
        <name>ATP</name>
        <dbReference type="ChEBI" id="CHEBI:30616"/>
    </ligand>
</feature>
<dbReference type="GO" id="GO:0000287">
    <property type="term" value="F:magnesium ion binding"/>
    <property type="evidence" value="ECO:0007669"/>
    <property type="project" value="InterPro"/>
</dbReference>
<dbReference type="GO" id="GO:0005524">
    <property type="term" value="F:ATP binding"/>
    <property type="evidence" value="ECO:0007669"/>
    <property type="project" value="UniProtKB-KW"/>
</dbReference>
<organism evidence="13 14">
    <name type="scientific">Brassicogethes aeneus</name>
    <name type="common">Rape pollen beetle</name>
    <name type="synonym">Meligethes aeneus</name>
    <dbReference type="NCBI Taxonomy" id="1431903"/>
    <lineage>
        <taxon>Eukaryota</taxon>
        <taxon>Metazoa</taxon>
        <taxon>Ecdysozoa</taxon>
        <taxon>Arthropoda</taxon>
        <taxon>Hexapoda</taxon>
        <taxon>Insecta</taxon>
        <taxon>Pterygota</taxon>
        <taxon>Neoptera</taxon>
        <taxon>Endopterygota</taxon>
        <taxon>Coleoptera</taxon>
        <taxon>Polyphaga</taxon>
        <taxon>Cucujiformia</taxon>
        <taxon>Nitidulidae</taxon>
        <taxon>Meligethinae</taxon>
        <taxon>Brassicogethes</taxon>
    </lineage>
</organism>
<feature type="binding site" evidence="9">
    <location>
        <position position="210"/>
    </location>
    <ligand>
        <name>ATP</name>
        <dbReference type="ChEBI" id="CHEBI:30616"/>
    </ligand>
</feature>
<evidence type="ECO:0000256" key="10">
    <source>
        <dbReference type="PIRSR" id="PIRSR038186-2"/>
    </source>
</evidence>
<dbReference type="EMBL" id="OV121138">
    <property type="protein sequence ID" value="CAH0560710.1"/>
    <property type="molecule type" value="Genomic_DNA"/>
</dbReference>
<evidence type="ECO:0000256" key="4">
    <source>
        <dbReference type="ARBA" id="ARBA00022741"/>
    </source>
</evidence>
<name>A0A9P0BCT4_BRAAE</name>
<dbReference type="PIRSF" id="PIRSF038186">
    <property type="entry name" value="ITPK"/>
    <property type="match status" value="1"/>
</dbReference>
<feature type="binding site" evidence="10">
    <location>
        <position position="293"/>
    </location>
    <ligand>
        <name>Mg(2+)</name>
        <dbReference type="ChEBI" id="CHEBI:18420"/>
        <label>2</label>
    </ligand>
</feature>
<dbReference type="GO" id="GO:0032957">
    <property type="term" value="P:inositol trisphosphate metabolic process"/>
    <property type="evidence" value="ECO:0007669"/>
    <property type="project" value="InterPro"/>
</dbReference>
<dbReference type="GO" id="GO:0052725">
    <property type="term" value="F:inositol-1,3,4-trisphosphate 6-kinase activity"/>
    <property type="evidence" value="ECO:0007669"/>
    <property type="project" value="InterPro"/>
</dbReference>
<comment type="cofactor">
    <cofactor evidence="8 10">
        <name>Mg(2+)</name>
        <dbReference type="ChEBI" id="CHEBI:18420"/>
    </cofactor>
    <text evidence="8 10">Binds 2 magnesium ions per subunit.</text>
</comment>
<feature type="domain" description="Inositol-tetrakisphosphate 1-kinase N-terminal" evidence="12">
    <location>
        <begin position="9"/>
        <end position="97"/>
    </location>
</feature>
<accession>A0A9P0BCT4</accession>
<dbReference type="Gene3D" id="3.40.50.11370">
    <property type="match status" value="1"/>
</dbReference>
<comment type="subunit">
    <text evidence="8">Monomer.</text>
</comment>
<feature type="binding site" evidence="9">
    <location>
        <position position="15"/>
    </location>
    <ligand>
        <name>1D-myo-inositol 1,3,4-trisphosphate</name>
        <dbReference type="ChEBI" id="CHEBI:58414"/>
    </ligand>
</feature>
<dbReference type="Pfam" id="PF17927">
    <property type="entry name" value="Ins134_P3_kin_N"/>
    <property type="match status" value="1"/>
</dbReference>
<dbReference type="SUPFAM" id="SSF56059">
    <property type="entry name" value="Glutathione synthetase ATP-binding domain-like"/>
    <property type="match status" value="1"/>
</dbReference>
<evidence type="ECO:0000259" key="11">
    <source>
        <dbReference type="Pfam" id="PF05770"/>
    </source>
</evidence>
<evidence type="ECO:0000256" key="7">
    <source>
        <dbReference type="ARBA" id="ARBA00022842"/>
    </source>
</evidence>
<feature type="binding site" evidence="10">
    <location>
        <position position="291"/>
    </location>
    <ligand>
        <name>Mg(2+)</name>
        <dbReference type="ChEBI" id="CHEBI:18420"/>
        <label>1</label>
    </ligand>
</feature>
<evidence type="ECO:0000256" key="6">
    <source>
        <dbReference type="ARBA" id="ARBA00022840"/>
    </source>
</evidence>
<feature type="binding site" evidence="10">
    <location>
        <position position="277"/>
    </location>
    <ligand>
        <name>Mg(2+)</name>
        <dbReference type="ChEBI" id="CHEBI:18420"/>
        <label>1</label>
    </ligand>
</feature>
<reference evidence="13" key="1">
    <citation type="submission" date="2021-12" db="EMBL/GenBank/DDBJ databases">
        <authorList>
            <person name="King R."/>
        </authorList>
    </citation>
    <scope>NUCLEOTIDE SEQUENCE</scope>
</reference>
<keyword evidence="7 8" id="KW-0460">Magnesium</keyword>
<sequence length="317" mass="36313">MDRKKRVAICMSEKKFKKLNFQEICKTCDEYGLEAFKLDLNLSLEEQEPFSVVLHKLTDVITASNEGDKKTCLILSKIENYIKTHPNLIVIDPLPNIQKVLNRFITYKTIYTSVSHTENIFTPNFCELVNPDIKDIKEQLRQSNITFPIICKAVPGHGSQNSHQMSIIFNESGLKDCRIPSVVQKFIKHNAILYKIFTVGDKHSFVERPSLKNYMACDLRKTIFFESTNVSKSDSKSELSILDPQEKVKNFFPNPDIFDFISKSIRQAFGMDLLGIDVIICNETGKYGIIDVNAFPGYDGFQNFNKCLIECILQKLN</sequence>
<dbReference type="PANTHER" id="PTHR14217">
    <property type="entry name" value="INOSITOL-TETRAKISPHOSPHATE 1-KINASE"/>
    <property type="match status" value="1"/>
</dbReference>
<comment type="similarity">
    <text evidence="1 8">Belongs to the ITPK1 family.</text>
</comment>
<dbReference type="Gene3D" id="3.30.1490.220">
    <property type="match status" value="1"/>
</dbReference>
<keyword evidence="2 8" id="KW-0808">Transferase</keyword>
<keyword evidence="5 8" id="KW-0418">Kinase</keyword>
<dbReference type="AlphaFoldDB" id="A0A9P0BCT4"/>
<gene>
    <name evidence="13" type="ORF">MELIAE_LOCUS10426</name>
</gene>
<evidence type="ECO:0000256" key="3">
    <source>
        <dbReference type="ARBA" id="ARBA00022723"/>
    </source>
</evidence>
<dbReference type="InterPro" id="IPR008656">
    <property type="entry name" value="Inositol_tetrakis-P_1-kinase"/>
</dbReference>
<feature type="binding site" evidence="9">
    <location>
        <position position="56"/>
    </location>
    <ligand>
        <name>1D-myo-inositol 1,3,4-trisphosphate</name>
        <dbReference type="ChEBI" id="CHEBI:58414"/>
    </ligand>
</feature>
<dbReference type="OrthoDB" id="25308at2759"/>
<proteinExistence type="inferred from homology"/>
<keyword evidence="6 8" id="KW-0067">ATP-binding</keyword>
<dbReference type="Pfam" id="PF05770">
    <property type="entry name" value="Ins134_P3_kin"/>
    <property type="match status" value="1"/>
</dbReference>
<feature type="binding site" evidence="9">
    <location>
        <position position="103"/>
    </location>
    <ligand>
        <name>ATP</name>
        <dbReference type="ChEBI" id="CHEBI:30616"/>
    </ligand>
</feature>
<comment type="catalytic activity">
    <reaction evidence="8">
        <text>1D-myo-inositol 3,4,5,6-tetrakisphosphate + ATP = 1D-myo-inositol 1,3,4,5,6-pentakisphosphate + ADP + H(+)</text>
        <dbReference type="Rhea" id="RHEA:12452"/>
        <dbReference type="ChEBI" id="CHEBI:15378"/>
        <dbReference type="ChEBI" id="CHEBI:30616"/>
        <dbReference type="ChEBI" id="CHEBI:57539"/>
        <dbReference type="ChEBI" id="CHEBI:57733"/>
        <dbReference type="ChEBI" id="CHEBI:456216"/>
        <dbReference type="EC" id="2.7.1.134"/>
    </reaction>
</comment>
<evidence type="ECO:0000313" key="13">
    <source>
        <dbReference type="EMBL" id="CAH0560710.1"/>
    </source>
</evidence>
<dbReference type="PANTHER" id="PTHR14217:SF1">
    <property type="entry name" value="INOSITOL-TETRAKISPHOSPHATE 1-KINASE"/>
    <property type="match status" value="1"/>
</dbReference>